<dbReference type="Gene3D" id="3.40.50.300">
    <property type="entry name" value="P-loop containing nucleotide triphosphate hydrolases"/>
    <property type="match status" value="1"/>
</dbReference>
<dbReference type="Gene3D" id="1.10.8.730">
    <property type="match status" value="1"/>
</dbReference>
<dbReference type="PANTHER" id="PTHR30121">
    <property type="entry name" value="UNCHARACTERIZED PROTEIN YJGR-RELATED"/>
    <property type="match status" value="1"/>
</dbReference>
<dbReference type="PANTHER" id="PTHR30121:SF6">
    <property type="entry name" value="SLR6007 PROTEIN"/>
    <property type="match status" value="1"/>
</dbReference>
<gene>
    <name evidence="1" type="ORF">H8S07_13300</name>
</gene>
<comment type="caution">
    <text evidence="1">The sequence shown here is derived from an EMBL/GenBank/DDBJ whole genome shotgun (WGS) entry which is preliminary data.</text>
</comment>
<accession>A0ABR7EYY5</accession>
<organism evidence="1 2">
    <name type="scientific">Dorea hominis</name>
    <dbReference type="NCBI Taxonomy" id="2763040"/>
    <lineage>
        <taxon>Bacteria</taxon>
        <taxon>Bacillati</taxon>
        <taxon>Bacillota</taxon>
        <taxon>Clostridia</taxon>
        <taxon>Lachnospirales</taxon>
        <taxon>Lachnospiraceae</taxon>
        <taxon>Dorea</taxon>
    </lineage>
</organism>
<keyword evidence="2" id="KW-1185">Reference proteome</keyword>
<dbReference type="RefSeq" id="WP_117538487.1">
    <property type="nucleotide sequence ID" value="NZ_JACOOY010000022.1"/>
</dbReference>
<dbReference type="EMBL" id="JACOOY010000022">
    <property type="protein sequence ID" value="MBC5666207.1"/>
    <property type="molecule type" value="Genomic_DNA"/>
</dbReference>
<name>A0ABR7EYY5_9FIRM</name>
<proteinExistence type="predicted"/>
<protein>
    <recommendedName>
        <fullName evidence="3">TraG P-loop domain-containing protein</fullName>
    </recommendedName>
</protein>
<sequence>MFRKKKKKQKKNSYDPYLMERIQPQGGVTFADSRYVLTGSGYETCIHIYEFPQKLEEFWLSKICNINNTITTVDIATDNIIEVQKNINRSMREQQSRYMEATDFQEKYNAKQRYQEMERLYDEISAMGEVIKLLHVRIFVADPSWNQLEDKVKNIMAKLESGGYKTAIFLNESETEWMSVFRSYNRQQQEPFFTYGQPLTASVVAAGNPFHYSSLEDPTGDFLGRTPCGGNVLFNEFTKTITRLYYNSIVFGTMGSGKSTLLKKRFLSNAIKGNYVRTFDISGEFTILTKTLGGKVIKLDGTNGVLNPLEVLRAEDNEGISFIRHISKVSTLYKYLVEGNTSVEEIVEFEELLRELYKNFGMELKSGQAVTQITGLPADRYPIFSDFLKFLDKKIEEMQESTYVNEVGMELIKKKLILVDKIRRVIGNVVETYGSLFDGYTSIDNILDEQIVTFDLSTVKEMKASIFDAQIFNMISLCWDNCVTNGKLMSEMYRKGEIELEDITSFLMIIDESHRWLNAKKRHALELITIYLREARKFFGGIMLASQSIRDYVPEGSADEAIDDLKKIFELTQYKFIFHQDSNTLPLLDRIFESTLTRSQRNKIPKLEVGENILCIASDKNLEFRVHLTKEEEKLFNGGV</sequence>
<evidence type="ECO:0000313" key="1">
    <source>
        <dbReference type="EMBL" id="MBC5666207.1"/>
    </source>
</evidence>
<evidence type="ECO:0008006" key="3">
    <source>
        <dbReference type="Google" id="ProtNLM"/>
    </source>
</evidence>
<dbReference type="InterPro" id="IPR027417">
    <property type="entry name" value="P-loop_NTPase"/>
</dbReference>
<evidence type="ECO:0000313" key="2">
    <source>
        <dbReference type="Proteomes" id="UP000647235"/>
    </source>
</evidence>
<dbReference type="Proteomes" id="UP000647235">
    <property type="component" value="Unassembled WGS sequence"/>
</dbReference>
<dbReference type="InterPro" id="IPR051162">
    <property type="entry name" value="T4SS_component"/>
</dbReference>
<dbReference type="SUPFAM" id="SSF52540">
    <property type="entry name" value="P-loop containing nucleoside triphosphate hydrolases"/>
    <property type="match status" value="1"/>
</dbReference>
<reference evidence="1 2" key="1">
    <citation type="submission" date="2020-08" db="EMBL/GenBank/DDBJ databases">
        <title>Genome public.</title>
        <authorList>
            <person name="Liu C."/>
            <person name="Sun Q."/>
        </authorList>
    </citation>
    <scope>NUCLEOTIDE SEQUENCE [LARGE SCALE GENOMIC DNA]</scope>
    <source>
        <strain evidence="1 2">NSJ-36</strain>
    </source>
</reference>